<dbReference type="CDD" id="cd05018">
    <property type="entry name" value="CoxG"/>
    <property type="match status" value="1"/>
</dbReference>
<name>A0A1J5QNY9_9ZZZZ</name>
<dbReference type="SUPFAM" id="SSF55961">
    <property type="entry name" value="Bet v1-like"/>
    <property type="match status" value="1"/>
</dbReference>
<dbReference type="InterPro" id="IPR010419">
    <property type="entry name" value="CO_DH_gsu"/>
</dbReference>
<dbReference type="EMBL" id="MLJW01000568">
    <property type="protein sequence ID" value="OIQ85104.1"/>
    <property type="molecule type" value="Genomic_DNA"/>
</dbReference>
<dbReference type="AlphaFoldDB" id="A0A1J5QNY9"/>
<gene>
    <name evidence="2" type="ORF">GALL_330760</name>
</gene>
<evidence type="ECO:0000256" key="1">
    <source>
        <dbReference type="SAM" id="Phobius"/>
    </source>
</evidence>
<accession>A0A1J5QNY9</accession>
<dbReference type="Pfam" id="PF06240">
    <property type="entry name" value="COXG"/>
    <property type="match status" value="1"/>
</dbReference>
<reference evidence="2" key="1">
    <citation type="submission" date="2016-10" db="EMBL/GenBank/DDBJ databases">
        <title>Sequence of Gallionella enrichment culture.</title>
        <authorList>
            <person name="Poehlein A."/>
            <person name="Muehling M."/>
            <person name="Daniel R."/>
        </authorList>
    </citation>
    <scope>NUCLEOTIDE SEQUENCE</scope>
</reference>
<protein>
    <submittedName>
        <fullName evidence="2">Carbon monoxide dehydrogenase subunit G (CoxG)</fullName>
    </submittedName>
</protein>
<comment type="caution">
    <text evidence="2">The sequence shown here is derived from an EMBL/GenBank/DDBJ whole genome shotgun (WGS) entry which is preliminary data.</text>
</comment>
<organism evidence="2">
    <name type="scientific">mine drainage metagenome</name>
    <dbReference type="NCBI Taxonomy" id="410659"/>
    <lineage>
        <taxon>unclassified sequences</taxon>
        <taxon>metagenomes</taxon>
        <taxon>ecological metagenomes</taxon>
    </lineage>
</organism>
<dbReference type="InterPro" id="IPR023393">
    <property type="entry name" value="START-like_dom_sf"/>
</dbReference>
<proteinExistence type="predicted"/>
<dbReference type="PANTHER" id="PTHR38588">
    <property type="entry name" value="BLL0334 PROTEIN"/>
    <property type="match status" value="1"/>
</dbReference>
<keyword evidence="1" id="KW-0472">Membrane</keyword>
<feature type="transmembrane region" description="Helical" evidence="1">
    <location>
        <begin position="161"/>
        <end position="182"/>
    </location>
</feature>
<evidence type="ECO:0000313" key="2">
    <source>
        <dbReference type="EMBL" id="OIQ85104.1"/>
    </source>
</evidence>
<keyword evidence="1" id="KW-0812">Transmembrane</keyword>
<dbReference type="PANTHER" id="PTHR38588:SF1">
    <property type="entry name" value="BLL0334 PROTEIN"/>
    <property type="match status" value="1"/>
</dbReference>
<keyword evidence="1" id="KW-1133">Transmembrane helix</keyword>
<sequence length="187" mass="20825">MEVSGKHRLPLPPQQAWNALNSTRMLRACIPGCVELEARGEGRFEVVQELSVAAHRTRFSSELRLEDVDPPHSYVLRFSGNGGQGGFGIGHALIALQPDDDGTLLNYRGEVEVGGRLAQLGRGHVEDALKTLIDEFFARFERVLRGEHPAPRSVGERVWRLLPAWVWGSVLLVVVFLLYIGAHRSLR</sequence>
<dbReference type="Gene3D" id="3.30.530.20">
    <property type="match status" value="1"/>
</dbReference>